<gene>
    <name evidence="1" type="ORF">BU52_28510</name>
</gene>
<protein>
    <submittedName>
        <fullName evidence="1">Uncharacterized protein</fullName>
    </submittedName>
</protein>
<dbReference type="EMBL" id="JFCB01000034">
    <property type="protein sequence ID" value="KES03782.1"/>
    <property type="molecule type" value="Genomic_DNA"/>
</dbReference>
<sequence length="84" mass="8535">MLCASTPARLLLGTPIDEIRLGQLTLRAAGIEGGLELLGGVALPLLVVLAVPLVHSGQHLAQTGERRHETGVVLGPAAGLDAAQ</sequence>
<reference evidence="1 2" key="1">
    <citation type="submission" date="2014-02" db="EMBL/GenBank/DDBJ databases">
        <title>The genome announcement of Streptomyces toyocaensis NRRL15009.</title>
        <authorList>
            <person name="Hong H.-J."/>
            <person name="Kwun M.J."/>
        </authorList>
    </citation>
    <scope>NUCLEOTIDE SEQUENCE [LARGE SCALE GENOMIC DNA]</scope>
    <source>
        <strain evidence="1 2">NRRL 15009</strain>
    </source>
</reference>
<evidence type="ECO:0000313" key="1">
    <source>
        <dbReference type="EMBL" id="KES03782.1"/>
    </source>
</evidence>
<organism evidence="1 2">
    <name type="scientific">Streptomyces toyocaensis</name>
    <dbReference type="NCBI Taxonomy" id="55952"/>
    <lineage>
        <taxon>Bacteria</taxon>
        <taxon>Bacillati</taxon>
        <taxon>Actinomycetota</taxon>
        <taxon>Actinomycetes</taxon>
        <taxon>Kitasatosporales</taxon>
        <taxon>Streptomycetaceae</taxon>
        <taxon>Streptomyces</taxon>
    </lineage>
</organism>
<comment type="caution">
    <text evidence="1">The sequence shown here is derived from an EMBL/GenBank/DDBJ whole genome shotgun (WGS) entry which is preliminary data.</text>
</comment>
<dbReference type="Proteomes" id="UP000028341">
    <property type="component" value="Unassembled WGS sequence"/>
</dbReference>
<keyword evidence="2" id="KW-1185">Reference proteome</keyword>
<dbReference type="STRING" id="55952.BU52_28510"/>
<name>A0A081XJQ9_STRTO</name>
<accession>A0A081XJQ9</accession>
<dbReference type="AlphaFoldDB" id="A0A081XJQ9"/>
<proteinExistence type="predicted"/>
<evidence type="ECO:0000313" key="2">
    <source>
        <dbReference type="Proteomes" id="UP000028341"/>
    </source>
</evidence>